<dbReference type="Pfam" id="PF00437">
    <property type="entry name" value="T2SSE"/>
    <property type="match status" value="1"/>
</dbReference>
<dbReference type="PANTHER" id="PTHR30258:SF3">
    <property type="entry name" value="SLL1921 PROTEIN"/>
    <property type="match status" value="1"/>
</dbReference>
<dbReference type="Proteomes" id="UP001189756">
    <property type="component" value="Unassembled WGS sequence"/>
</dbReference>
<name>A0AAD2F3F6_9RALS</name>
<accession>A0AAD2F3F6</accession>
<dbReference type="SUPFAM" id="SSF52540">
    <property type="entry name" value="P-loop containing nucleoside triphosphate hydrolases"/>
    <property type="match status" value="1"/>
</dbReference>
<keyword evidence="2" id="KW-0547">Nucleotide-binding</keyword>
<keyword evidence="3" id="KW-0067">ATP-binding</keyword>
<dbReference type="GO" id="GO:0005524">
    <property type="term" value="F:ATP binding"/>
    <property type="evidence" value="ECO:0007669"/>
    <property type="project" value="UniProtKB-KW"/>
</dbReference>
<sequence>MHLTPPTPTDDAVISAIDPAEADGAASRLAFLEFSDLYLEPNGAAWYKTAPDDNVRNTLEGPYLEDVQYLREQLLKHVGSVDFLMDIQGVRLRVQCISTVDGDVYVCRRAAKTPMPVERLGYPAELIKSLLSDAFTGGGLILFTGATGSGKSTSLASILAARLKLFGGVAWTAENPVETLLHGTHGSGVCYQTEVPRDEDFGMAIQRMLRGAPNIIVIGEIRSAKAAAQAVLAGTSGHLVLSTLHANDIQSALHRLKSMLVHEGLDGAFLGDAMGAVLHQSMSYARAPDRNRRVVTVSPLIVAGSRNATAIRAHMRGGEFHQLSSEIERQKRVLLIPGQAGGML</sequence>
<evidence type="ECO:0000256" key="2">
    <source>
        <dbReference type="ARBA" id="ARBA00022741"/>
    </source>
</evidence>
<dbReference type="InterPro" id="IPR001482">
    <property type="entry name" value="T2SS/T4SS_dom"/>
</dbReference>
<evidence type="ECO:0000259" key="4">
    <source>
        <dbReference type="Pfam" id="PF00437"/>
    </source>
</evidence>
<evidence type="ECO:0000256" key="3">
    <source>
        <dbReference type="ARBA" id="ARBA00022840"/>
    </source>
</evidence>
<dbReference type="AlphaFoldDB" id="A0AAD2F3F6"/>
<dbReference type="RefSeq" id="WP_024542488.1">
    <property type="nucleotide sequence ID" value="NZ_CATZAZ010000015.1"/>
</dbReference>
<evidence type="ECO:0000256" key="1">
    <source>
        <dbReference type="ARBA" id="ARBA00006611"/>
    </source>
</evidence>
<reference evidence="5" key="1">
    <citation type="submission" date="2023-07" db="EMBL/GenBank/DDBJ databases">
        <authorList>
            <person name="Peeters C."/>
        </authorList>
    </citation>
    <scope>NUCLEOTIDE SEQUENCE</scope>
    <source>
        <strain evidence="5">R-77560</strain>
    </source>
</reference>
<protein>
    <recommendedName>
        <fullName evidence="4">Bacterial type II secretion system protein E domain-containing protein</fullName>
    </recommendedName>
</protein>
<evidence type="ECO:0000313" key="6">
    <source>
        <dbReference type="Proteomes" id="UP001189756"/>
    </source>
</evidence>
<feature type="domain" description="Bacterial type II secretion system protein E" evidence="4">
    <location>
        <begin position="85"/>
        <end position="281"/>
    </location>
</feature>
<comment type="caution">
    <text evidence="5">The sequence shown here is derived from an EMBL/GenBank/DDBJ whole genome shotgun (WGS) entry which is preliminary data.</text>
</comment>
<gene>
    <name evidence="5" type="ORF">R77560_04450</name>
</gene>
<dbReference type="GO" id="GO:0016887">
    <property type="term" value="F:ATP hydrolysis activity"/>
    <property type="evidence" value="ECO:0007669"/>
    <property type="project" value="TreeGrafter"/>
</dbReference>
<dbReference type="GO" id="GO:0005886">
    <property type="term" value="C:plasma membrane"/>
    <property type="evidence" value="ECO:0007669"/>
    <property type="project" value="TreeGrafter"/>
</dbReference>
<dbReference type="Gene3D" id="3.40.50.300">
    <property type="entry name" value="P-loop containing nucleotide triphosphate hydrolases"/>
    <property type="match status" value="1"/>
</dbReference>
<dbReference type="GeneID" id="34794337"/>
<dbReference type="PANTHER" id="PTHR30258">
    <property type="entry name" value="TYPE II SECRETION SYSTEM PROTEIN GSPE-RELATED"/>
    <property type="match status" value="1"/>
</dbReference>
<organism evidence="5 6">
    <name type="scientific">Ralstonia thomasii</name>
    <dbReference type="NCBI Taxonomy" id="3058596"/>
    <lineage>
        <taxon>Bacteria</taxon>
        <taxon>Pseudomonadati</taxon>
        <taxon>Pseudomonadota</taxon>
        <taxon>Betaproteobacteria</taxon>
        <taxon>Burkholderiales</taxon>
        <taxon>Burkholderiaceae</taxon>
        <taxon>Ralstonia</taxon>
    </lineage>
</organism>
<proteinExistence type="inferred from homology"/>
<dbReference type="EMBL" id="CATZAZ010000015">
    <property type="protein sequence ID" value="CAJ0806611.1"/>
    <property type="molecule type" value="Genomic_DNA"/>
</dbReference>
<evidence type="ECO:0000313" key="5">
    <source>
        <dbReference type="EMBL" id="CAJ0806611.1"/>
    </source>
</evidence>
<dbReference type="InterPro" id="IPR027417">
    <property type="entry name" value="P-loop_NTPase"/>
</dbReference>
<comment type="similarity">
    <text evidence="1">Belongs to the GSP E family.</text>
</comment>